<dbReference type="PROSITE" id="PS00138">
    <property type="entry name" value="SUBTILASE_SER"/>
    <property type="match status" value="1"/>
</dbReference>
<keyword evidence="8" id="KW-0812">Transmembrane</keyword>
<dbReference type="InterPro" id="IPR051048">
    <property type="entry name" value="Peptidase_S8/S53_subtilisin"/>
</dbReference>
<proteinExistence type="inferred from homology"/>
<feature type="domain" description="Peptidase S8/S53" evidence="9">
    <location>
        <begin position="232"/>
        <end position="569"/>
    </location>
</feature>
<evidence type="ECO:0000256" key="8">
    <source>
        <dbReference type="SAM" id="Phobius"/>
    </source>
</evidence>
<protein>
    <submittedName>
        <fullName evidence="10">PGF-pre-PGF domain-containing protein</fullName>
    </submittedName>
</protein>
<dbReference type="InterPro" id="IPR022398">
    <property type="entry name" value="Peptidase_S8_His-AS"/>
</dbReference>
<dbReference type="InterPro" id="IPR034058">
    <property type="entry name" value="TagA/B/C/D_pept_dom"/>
</dbReference>
<keyword evidence="3 6" id="KW-0378">Hydrolase</keyword>
<dbReference type="CDD" id="cd04842">
    <property type="entry name" value="Peptidases_S8_Kp43_protease"/>
    <property type="match status" value="1"/>
</dbReference>
<dbReference type="InterPro" id="IPR026453">
    <property type="entry name" value="PGF_pre_PGF"/>
</dbReference>
<dbReference type="OrthoDB" id="341609at2157"/>
<dbReference type="SUPFAM" id="SSF49785">
    <property type="entry name" value="Galactose-binding domain-like"/>
    <property type="match status" value="1"/>
</dbReference>
<evidence type="ECO:0000259" key="9">
    <source>
        <dbReference type="Pfam" id="PF00082"/>
    </source>
</evidence>
<dbReference type="STRING" id="487685.SAMN04488696_2909"/>
<dbReference type="GO" id="GO:0006508">
    <property type="term" value="P:proteolysis"/>
    <property type="evidence" value="ECO:0007669"/>
    <property type="project" value="UniProtKB-KW"/>
</dbReference>
<dbReference type="InterPro" id="IPR015500">
    <property type="entry name" value="Peptidase_S8_subtilisin-rel"/>
</dbReference>
<dbReference type="InterPro" id="IPR008979">
    <property type="entry name" value="Galactose-bd-like_sf"/>
</dbReference>
<evidence type="ECO:0000256" key="2">
    <source>
        <dbReference type="ARBA" id="ARBA00022670"/>
    </source>
</evidence>
<organism evidence="10 11">
    <name type="scientific">Methanolobus profundi</name>
    <dbReference type="NCBI Taxonomy" id="487685"/>
    <lineage>
        <taxon>Archaea</taxon>
        <taxon>Methanobacteriati</taxon>
        <taxon>Methanobacteriota</taxon>
        <taxon>Stenosarchaea group</taxon>
        <taxon>Methanomicrobia</taxon>
        <taxon>Methanosarcinales</taxon>
        <taxon>Methanosarcinaceae</taxon>
        <taxon>Methanolobus</taxon>
    </lineage>
</organism>
<feature type="active site" description="Charge relay system" evidence="5 6">
    <location>
        <position position="241"/>
    </location>
</feature>
<feature type="transmembrane region" description="Helical" evidence="8">
    <location>
        <begin position="1404"/>
        <end position="1423"/>
    </location>
</feature>
<keyword evidence="8" id="KW-0472">Membrane</keyword>
<dbReference type="Pfam" id="PF00082">
    <property type="entry name" value="Peptidase_S8"/>
    <property type="match status" value="1"/>
</dbReference>
<dbReference type="PANTHER" id="PTHR43399:SF4">
    <property type="entry name" value="CELL WALL-ASSOCIATED PROTEASE"/>
    <property type="match status" value="1"/>
</dbReference>
<evidence type="ECO:0000256" key="5">
    <source>
        <dbReference type="PIRSR" id="PIRSR615500-1"/>
    </source>
</evidence>
<feature type="compositionally biased region" description="Gly residues" evidence="7">
    <location>
        <begin position="1199"/>
        <end position="1212"/>
    </location>
</feature>
<sequence>MRTKNILPILFILIIAIATASAGTENTNDDSLILLKTGYIDTDNTDMTIQDISTISTDTTEGYYIVQFTGPVKDIWKQEMAYAGASIQGYVPNNAFIFMMTNEVKDQIGSFEFVKWVGEYRPSYKYDPQLTQTNSIQTSSTDVDTENIYFVLLFSSDDYESTASSIELLGGNILSGSEDILKVQVTTDIIPEIAAMTSVSWIEEYVQPTISNDIAADIINATTTHETYGLNGSGQIIAVADSGLDTGVNDSSMHADIRGRIVSIIQTYADGSSADYNGHGTHVAGSVLGNGSLSDGQYSGIAPEARLVFQALGDNAGSSLIYVPSDLKDLFQEAYNEGAKIHTNSWGGASNGAYTTLSLQVDQFVWEHPDMLILFAAGNSGVDPNEDGVIDEYSIDYPATAKNCLTVGASENERGDTFSIGTYSTWGLKWPAYYPASPIYEDYMADDSQGIAAFSSRGPTQDGRIKPDVVAPGTFIISTRSSLGSATGWGIVDDNYLYMGGTSMATPITAGSAALIRQYYTDVENLTSPSAALLKATIINGAMNITPGQYGTGATQEINGIPDNSSGWGRVDIENSIYPQYPDVIEYFDNPQQLNLSDSWNVSYNVTEGSDTLKATLVWTDHYNLSESAEKALINDLDLIIVAPDDTYYGNNGPDTVNNVEGIELADPTPGTYTIKVNGTAVQIGPQNFSLVIYSTFDINEYPSNGSYTTNGSTAVSLNLSHPYGINQSTINMTIDSSEVIHSLESITGGYKVENVTAQPYIEGYHNVSVTALTNQSEEISYDWQFYASVEDNIITIDGLAENSVLQEETFEINISNNKYCDLWYNIDNGNNSSIETGFSFNTTLNLTEGQYNLTVFAEDITGYVNSTTVNFTVFTTQPTIDLPDTGTIYYHPDDNFSLNGTAGIATNVSVYINGNLTNGSWPVSNGVFNLTNIPLSNGTNTVNVTSIFNNSETDHLSSNTTIYLSLGETFDTTGYDEVTFNLQGLATNVSDPAFNFNITGTPSNPGNISAAVVRGNEPGNGSVLTGSAIDIRVINESDPEYSYQFGRNVSLTLGYDHILVNDTDKLAVAWYDPDEGMWIPFRSTVNITAHTVTTNITHLSIYAPVEDNTAPVISDLENSRTSSSITLSWNGSDDTDHVEVWKNGVFLNNVSDQQISDTGLSASTSYSYGLRPIDFTGNIGNWTNTTVATTASTTTSSSGGGGGGGGGGGSSGEEYENIGFKDVLTVYAGKDDIVNFDFDDEKNDIDYVRYLSLKNAGKISTTIEILKDTSALVDDPVPGKVYRNLNIWVGKTGYAIEANIQDPIIGFRVSKEWIQNNNIDVDTIALNRYSDDTWGKLSTEQSGSDDEYIYFEASTPGFSPFAITADEPDVIEDDEAEQVADISDASTETEDTDTTTSDESGKLPALSGIVTIAILAVTCVLIRKQQN</sequence>
<dbReference type="InterPro" id="IPR023828">
    <property type="entry name" value="Peptidase_S8_Ser-AS"/>
</dbReference>
<reference evidence="11" key="1">
    <citation type="submission" date="2016-10" db="EMBL/GenBank/DDBJ databases">
        <authorList>
            <person name="Varghese N."/>
            <person name="Submissions S."/>
        </authorList>
    </citation>
    <scope>NUCLEOTIDE SEQUENCE [LARGE SCALE GENOMIC DNA]</scope>
    <source>
        <strain evidence="11">Mob M</strain>
    </source>
</reference>
<dbReference type="Gene3D" id="3.40.50.200">
    <property type="entry name" value="Peptidase S8/S53 domain"/>
    <property type="match status" value="1"/>
</dbReference>
<gene>
    <name evidence="10" type="ORF">SAMN04488696_2909</name>
</gene>
<feature type="active site" description="Charge relay system" evidence="5 6">
    <location>
        <position position="279"/>
    </location>
</feature>
<dbReference type="InterPro" id="IPR036852">
    <property type="entry name" value="Peptidase_S8/S53_dom_sf"/>
</dbReference>
<keyword evidence="4 6" id="KW-0720">Serine protease</keyword>
<evidence type="ECO:0000256" key="1">
    <source>
        <dbReference type="ARBA" id="ARBA00011073"/>
    </source>
</evidence>
<feature type="region of interest" description="Disordered" evidence="7">
    <location>
        <begin position="1377"/>
        <end position="1402"/>
    </location>
</feature>
<dbReference type="NCBIfam" id="TIGR04213">
    <property type="entry name" value="PGF_pre_PGF"/>
    <property type="match status" value="1"/>
</dbReference>
<dbReference type="Gene3D" id="2.60.40.10">
    <property type="entry name" value="Immunoglobulins"/>
    <property type="match status" value="1"/>
</dbReference>
<evidence type="ECO:0000313" key="11">
    <source>
        <dbReference type="Proteomes" id="UP000198535"/>
    </source>
</evidence>
<dbReference type="Proteomes" id="UP000198535">
    <property type="component" value="Unassembled WGS sequence"/>
</dbReference>
<name>A0A1I4UUZ2_9EURY</name>
<dbReference type="PANTHER" id="PTHR43399">
    <property type="entry name" value="SUBTILISIN-RELATED"/>
    <property type="match status" value="1"/>
</dbReference>
<feature type="active site" description="Charge relay system" evidence="5 6">
    <location>
        <position position="503"/>
    </location>
</feature>
<dbReference type="Gene3D" id="2.60.120.380">
    <property type="match status" value="1"/>
</dbReference>
<keyword evidence="11" id="KW-1185">Reference proteome</keyword>
<feature type="region of interest" description="Disordered" evidence="7">
    <location>
        <begin position="1192"/>
        <end position="1213"/>
    </location>
</feature>
<evidence type="ECO:0000256" key="6">
    <source>
        <dbReference type="PROSITE-ProRule" id="PRU01240"/>
    </source>
</evidence>
<evidence type="ECO:0000313" key="10">
    <source>
        <dbReference type="EMBL" id="SFM92837.1"/>
    </source>
</evidence>
<evidence type="ECO:0000256" key="3">
    <source>
        <dbReference type="ARBA" id="ARBA00022801"/>
    </source>
</evidence>
<dbReference type="InterPro" id="IPR000209">
    <property type="entry name" value="Peptidase_S8/S53_dom"/>
</dbReference>
<dbReference type="InterPro" id="IPR013783">
    <property type="entry name" value="Ig-like_fold"/>
</dbReference>
<dbReference type="PROSITE" id="PS51892">
    <property type="entry name" value="SUBTILASE"/>
    <property type="match status" value="1"/>
</dbReference>
<evidence type="ECO:0000256" key="4">
    <source>
        <dbReference type="ARBA" id="ARBA00022825"/>
    </source>
</evidence>
<dbReference type="RefSeq" id="WP_091938200.1">
    <property type="nucleotide sequence ID" value="NZ_FOUJ01000008.1"/>
</dbReference>
<accession>A0A1I4UUZ2</accession>
<keyword evidence="2 6" id="KW-0645">Protease</keyword>
<dbReference type="EMBL" id="FOUJ01000008">
    <property type="protein sequence ID" value="SFM92837.1"/>
    <property type="molecule type" value="Genomic_DNA"/>
</dbReference>
<keyword evidence="8" id="KW-1133">Transmembrane helix</keyword>
<dbReference type="GO" id="GO:0004252">
    <property type="term" value="F:serine-type endopeptidase activity"/>
    <property type="evidence" value="ECO:0007669"/>
    <property type="project" value="UniProtKB-UniRule"/>
</dbReference>
<evidence type="ECO:0000256" key="7">
    <source>
        <dbReference type="SAM" id="MobiDB-lite"/>
    </source>
</evidence>
<dbReference type="SUPFAM" id="SSF52743">
    <property type="entry name" value="Subtilisin-like"/>
    <property type="match status" value="1"/>
</dbReference>
<dbReference type="PRINTS" id="PR00723">
    <property type="entry name" value="SUBTILISIN"/>
</dbReference>
<dbReference type="PROSITE" id="PS00137">
    <property type="entry name" value="SUBTILASE_HIS"/>
    <property type="match status" value="1"/>
</dbReference>
<comment type="similarity">
    <text evidence="1 6">Belongs to the peptidase S8 family.</text>
</comment>